<organism evidence="2">
    <name type="scientific">Arion vulgaris</name>
    <dbReference type="NCBI Taxonomy" id="1028688"/>
    <lineage>
        <taxon>Eukaryota</taxon>
        <taxon>Metazoa</taxon>
        <taxon>Spiralia</taxon>
        <taxon>Lophotrochozoa</taxon>
        <taxon>Mollusca</taxon>
        <taxon>Gastropoda</taxon>
        <taxon>Heterobranchia</taxon>
        <taxon>Euthyneura</taxon>
        <taxon>Panpulmonata</taxon>
        <taxon>Eupulmonata</taxon>
        <taxon>Stylommatophora</taxon>
        <taxon>Helicina</taxon>
        <taxon>Arionoidea</taxon>
        <taxon>Arionidae</taxon>
        <taxon>Arion</taxon>
    </lineage>
</organism>
<dbReference type="AlphaFoldDB" id="A0A0B6ZFC0"/>
<feature type="non-terminal residue" evidence="2">
    <location>
        <position position="173"/>
    </location>
</feature>
<name>A0A0B6ZFC0_9EUPU</name>
<sequence>YHQISDLSWTSDGKALIISSTDGFCTIATFEDNELGVPYKEPCTNEHRTQSVSPDSSKGQSNSETERSPETVTINPQQSEDKKQKRYKNIEHKTPKRRQVSISNENIIANSTTGENMAKVSQPSSDPEKDACGNLVVPQEPELSEKVSSITIECGSSLQADCSSKIATVESTG</sequence>
<gene>
    <name evidence="2" type="primary">ORF61910</name>
</gene>
<reference evidence="2" key="1">
    <citation type="submission" date="2014-12" db="EMBL/GenBank/DDBJ databases">
        <title>Insight into the proteome of Arion vulgaris.</title>
        <authorList>
            <person name="Aradska J."/>
            <person name="Bulat T."/>
            <person name="Smidak R."/>
            <person name="Sarate P."/>
            <person name="Gangsoo J."/>
            <person name="Sialana F."/>
            <person name="Bilban M."/>
            <person name="Lubec G."/>
        </authorList>
    </citation>
    <scope>NUCLEOTIDE SEQUENCE</scope>
    <source>
        <tissue evidence="2">Skin</tissue>
    </source>
</reference>
<evidence type="ECO:0000313" key="2">
    <source>
        <dbReference type="EMBL" id="CEK67243.1"/>
    </source>
</evidence>
<evidence type="ECO:0008006" key="3">
    <source>
        <dbReference type="Google" id="ProtNLM"/>
    </source>
</evidence>
<evidence type="ECO:0000256" key="1">
    <source>
        <dbReference type="SAM" id="MobiDB-lite"/>
    </source>
</evidence>
<feature type="compositionally biased region" description="Polar residues" evidence="1">
    <location>
        <begin position="50"/>
        <end position="63"/>
    </location>
</feature>
<dbReference type="GO" id="GO:0005634">
    <property type="term" value="C:nucleus"/>
    <property type="evidence" value="ECO:0007669"/>
    <property type="project" value="TreeGrafter"/>
</dbReference>
<dbReference type="PANTHER" id="PTHR15271:SF4">
    <property type="entry name" value="CHROMATIN ASSEMBLY FACTOR 1 SUBUNIT B"/>
    <property type="match status" value="1"/>
</dbReference>
<proteinExistence type="predicted"/>
<feature type="compositionally biased region" description="Basic and acidic residues" evidence="1">
    <location>
        <begin position="79"/>
        <end position="93"/>
    </location>
</feature>
<feature type="region of interest" description="Disordered" evidence="1">
    <location>
        <begin position="41"/>
        <end position="132"/>
    </location>
</feature>
<feature type="non-terminal residue" evidence="2">
    <location>
        <position position="1"/>
    </location>
</feature>
<dbReference type="EMBL" id="HACG01020378">
    <property type="protein sequence ID" value="CEK67243.1"/>
    <property type="molecule type" value="Transcribed_RNA"/>
</dbReference>
<dbReference type="GO" id="GO:0006334">
    <property type="term" value="P:nucleosome assembly"/>
    <property type="evidence" value="ECO:0007669"/>
    <property type="project" value="TreeGrafter"/>
</dbReference>
<dbReference type="GO" id="GO:0006335">
    <property type="term" value="P:DNA replication-dependent chromatin assembly"/>
    <property type="evidence" value="ECO:0007669"/>
    <property type="project" value="InterPro"/>
</dbReference>
<dbReference type="PANTHER" id="PTHR15271">
    <property type="entry name" value="CHROMATIN ASSEMBLY FACTOR 1 SUBUNIT B"/>
    <property type="match status" value="1"/>
</dbReference>
<accession>A0A0B6ZFC0</accession>
<feature type="compositionally biased region" description="Polar residues" evidence="1">
    <location>
        <begin position="100"/>
        <end position="125"/>
    </location>
</feature>
<dbReference type="GO" id="GO:0033186">
    <property type="term" value="C:CAF-1 complex"/>
    <property type="evidence" value="ECO:0007669"/>
    <property type="project" value="TreeGrafter"/>
</dbReference>
<protein>
    <recommendedName>
        <fullName evidence="3">Chromatin assembly factor 1 subunit B C-terminal domain-containing protein</fullName>
    </recommendedName>
</protein>
<dbReference type="InterPro" id="IPR045145">
    <property type="entry name" value="PTHR15271"/>
</dbReference>